<keyword evidence="1" id="KW-1133">Transmembrane helix</keyword>
<proteinExistence type="predicted"/>
<feature type="transmembrane region" description="Helical" evidence="1">
    <location>
        <begin position="62"/>
        <end position="80"/>
    </location>
</feature>
<dbReference type="EMBL" id="CP110615">
    <property type="protein sequence ID" value="UZJ23430.1"/>
    <property type="molecule type" value="Genomic_DNA"/>
</dbReference>
<keyword evidence="1" id="KW-0812">Transmembrane</keyword>
<reference evidence="2" key="1">
    <citation type="submission" date="2022-10" db="EMBL/GenBank/DDBJ databases">
        <title>Rhodococcus sp.75.</title>
        <authorList>
            <person name="Sun M."/>
        </authorList>
    </citation>
    <scope>NUCLEOTIDE SEQUENCE</scope>
    <source>
        <strain evidence="2">75</strain>
    </source>
</reference>
<protein>
    <submittedName>
        <fullName evidence="2">DUF3099 domain-containing protein</fullName>
    </submittedName>
</protein>
<dbReference type="RefSeq" id="WP_265381537.1">
    <property type="nucleotide sequence ID" value="NZ_CP110615.1"/>
</dbReference>
<gene>
    <name evidence="2" type="ORF">RHODO2019_09275</name>
</gene>
<dbReference type="Proteomes" id="UP001164965">
    <property type="component" value="Chromosome"/>
</dbReference>
<evidence type="ECO:0000256" key="1">
    <source>
        <dbReference type="SAM" id="Phobius"/>
    </source>
</evidence>
<sequence>MAVDGTTRKSPYHDAPKAPRRRFVAEGPKFSDRRSAQHDAPVLITEAQASYDEQHRARVKKYSILMAFRIPALVIAAVVYSATGTWWIPLLIVAASIPLPWMAVLIANDRPPRTAEEVNRYHYADQPERTAIAPSQKNVIEG</sequence>
<accession>A0ABY6NVK8</accession>
<feature type="transmembrane region" description="Helical" evidence="1">
    <location>
        <begin position="86"/>
        <end position="107"/>
    </location>
</feature>
<evidence type="ECO:0000313" key="3">
    <source>
        <dbReference type="Proteomes" id="UP001164965"/>
    </source>
</evidence>
<keyword evidence="1" id="KW-0472">Membrane</keyword>
<evidence type="ECO:0000313" key="2">
    <source>
        <dbReference type="EMBL" id="UZJ23430.1"/>
    </source>
</evidence>
<organism evidence="2 3">
    <name type="scientific">Rhodococcus antarcticus</name>
    <dbReference type="NCBI Taxonomy" id="2987751"/>
    <lineage>
        <taxon>Bacteria</taxon>
        <taxon>Bacillati</taxon>
        <taxon>Actinomycetota</taxon>
        <taxon>Actinomycetes</taxon>
        <taxon>Mycobacteriales</taxon>
        <taxon>Nocardiaceae</taxon>
        <taxon>Rhodococcus</taxon>
    </lineage>
</organism>
<keyword evidence="3" id="KW-1185">Reference proteome</keyword>
<name>A0ABY6NVK8_9NOCA</name>
<dbReference type="InterPro" id="IPR021449">
    <property type="entry name" value="DUF3099"/>
</dbReference>
<dbReference type="Pfam" id="PF11298">
    <property type="entry name" value="DUF3099"/>
    <property type="match status" value="1"/>
</dbReference>